<feature type="compositionally biased region" description="Basic and acidic residues" evidence="1">
    <location>
        <begin position="89"/>
        <end position="100"/>
    </location>
</feature>
<dbReference type="InParanoid" id="A0A165VNK9"/>
<organism evidence="2 3">
    <name type="scientific">Neolentinus lepideus HHB14362 ss-1</name>
    <dbReference type="NCBI Taxonomy" id="1314782"/>
    <lineage>
        <taxon>Eukaryota</taxon>
        <taxon>Fungi</taxon>
        <taxon>Dikarya</taxon>
        <taxon>Basidiomycota</taxon>
        <taxon>Agaricomycotina</taxon>
        <taxon>Agaricomycetes</taxon>
        <taxon>Gloeophyllales</taxon>
        <taxon>Gloeophyllaceae</taxon>
        <taxon>Neolentinus</taxon>
    </lineage>
</organism>
<feature type="compositionally biased region" description="Polar residues" evidence="1">
    <location>
        <begin position="1"/>
        <end position="18"/>
    </location>
</feature>
<accession>A0A165VNK9</accession>
<feature type="compositionally biased region" description="Polar residues" evidence="1">
    <location>
        <begin position="110"/>
        <end position="120"/>
    </location>
</feature>
<keyword evidence="3" id="KW-1185">Reference proteome</keyword>
<evidence type="ECO:0000313" key="2">
    <source>
        <dbReference type="EMBL" id="KZT29944.1"/>
    </source>
</evidence>
<reference evidence="2 3" key="1">
    <citation type="journal article" date="2016" name="Mol. Biol. Evol.">
        <title>Comparative Genomics of Early-Diverging Mushroom-Forming Fungi Provides Insights into the Origins of Lignocellulose Decay Capabilities.</title>
        <authorList>
            <person name="Nagy L.G."/>
            <person name="Riley R."/>
            <person name="Tritt A."/>
            <person name="Adam C."/>
            <person name="Daum C."/>
            <person name="Floudas D."/>
            <person name="Sun H."/>
            <person name="Yadav J.S."/>
            <person name="Pangilinan J."/>
            <person name="Larsson K.H."/>
            <person name="Matsuura K."/>
            <person name="Barry K."/>
            <person name="Labutti K."/>
            <person name="Kuo R."/>
            <person name="Ohm R.A."/>
            <person name="Bhattacharya S.S."/>
            <person name="Shirouzu T."/>
            <person name="Yoshinaga Y."/>
            <person name="Martin F.M."/>
            <person name="Grigoriev I.V."/>
            <person name="Hibbett D.S."/>
        </authorList>
    </citation>
    <scope>NUCLEOTIDE SEQUENCE [LARGE SCALE GENOMIC DNA]</scope>
    <source>
        <strain evidence="2 3">HHB14362 ss-1</strain>
    </source>
</reference>
<gene>
    <name evidence="2" type="ORF">NEOLEDRAFT_1127849</name>
</gene>
<feature type="region of interest" description="Disordered" evidence="1">
    <location>
        <begin position="1"/>
        <end position="120"/>
    </location>
</feature>
<dbReference type="EMBL" id="KV425553">
    <property type="protein sequence ID" value="KZT29944.1"/>
    <property type="molecule type" value="Genomic_DNA"/>
</dbReference>
<protein>
    <submittedName>
        <fullName evidence="2">Uncharacterized protein</fullName>
    </submittedName>
</protein>
<proteinExistence type="predicted"/>
<dbReference type="OrthoDB" id="3170343at2759"/>
<evidence type="ECO:0000256" key="1">
    <source>
        <dbReference type="SAM" id="MobiDB-lite"/>
    </source>
</evidence>
<dbReference type="Proteomes" id="UP000076761">
    <property type="component" value="Unassembled WGS sequence"/>
</dbReference>
<dbReference type="AlphaFoldDB" id="A0A165VNK9"/>
<feature type="compositionally biased region" description="Low complexity" evidence="1">
    <location>
        <begin position="43"/>
        <end position="55"/>
    </location>
</feature>
<evidence type="ECO:0000313" key="3">
    <source>
        <dbReference type="Proteomes" id="UP000076761"/>
    </source>
</evidence>
<sequence length="120" mass="12805">MSYQNNVARHPSSGNLSNPRDRQPEQQSGAFNVEPPAIPSQTSDSAPSGADSADGLHGQGSRGEFENIRHGQGQHHATEKPGFGQRMKGNLEKMTGKAMRDPGMVEEGTQLKSGQSGCNF</sequence>
<name>A0A165VNK9_9AGAM</name>